<dbReference type="PANTHER" id="PTHR10157:SF23">
    <property type="entry name" value="MOXD1 HOMOLOG 1"/>
    <property type="match status" value="1"/>
</dbReference>
<keyword evidence="3" id="KW-1133">Transmembrane helix</keyword>
<dbReference type="Pfam" id="PF03712">
    <property type="entry name" value="Cu2_monoox_C"/>
    <property type="match status" value="1"/>
</dbReference>
<comment type="caution">
    <text evidence="6">The sequence shown here is derived from an EMBL/GenBank/DDBJ whole genome shotgun (WGS) entry which is preliminary data.</text>
</comment>
<feature type="compositionally biased region" description="Low complexity" evidence="2">
    <location>
        <begin position="875"/>
        <end position="890"/>
    </location>
</feature>
<feature type="domain" description="DOMON" evidence="5">
    <location>
        <begin position="46"/>
        <end position="169"/>
    </location>
</feature>
<dbReference type="PROSITE" id="PS50836">
    <property type="entry name" value="DOMON"/>
    <property type="match status" value="1"/>
</dbReference>
<dbReference type="Gene3D" id="2.60.120.310">
    <property type="entry name" value="Copper type II, ascorbate-dependent monooxygenase, N-terminal domain"/>
    <property type="match status" value="1"/>
</dbReference>
<dbReference type="InterPro" id="IPR008977">
    <property type="entry name" value="PHM/PNGase_F_dom_sf"/>
</dbReference>
<dbReference type="Proteomes" id="UP001153069">
    <property type="component" value="Unassembled WGS sequence"/>
</dbReference>
<keyword evidence="3" id="KW-0812">Transmembrane</keyword>
<feature type="transmembrane region" description="Helical" evidence="3">
    <location>
        <begin position="640"/>
        <end position="658"/>
    </location>
</feature>
<dbReference type="InterPro" id="IPR000945">
    <property type="entry name" value="DBH-like"/>
</dbReference>
<feature type="transmembrane region" description="Helical" evidence="3">
    <location>
        <begin position="707"/>
        <end position="731"/>
    </location>
</feature>
<dbReference type="OrthoDB" id="129121at2759"/>
<dbReference type="GO" id="GO:0005507">
    <property type="term" value="F:copper ion binding"/>
    <property type="evidence" value="ECO:0007669"/>
    <property type="project" value="InterPro"/>
</dbReference>
<keyword evidence="6" id="KW-0503">Monooxygenase</keyword>
<dbReference type="PANTHER" id="PTHR10157">
    <property type="entry name" value="DOPAMINE BETA HYDROXYLASE RELATED"/>
    <property type="match status" value="1"/>
</dbReference>
<dbReference type="AlphaFoldDB" id="A0A9N8EQE5"/>
<organism evidence="6 7">
    <name type="scientific">Seminavis robusta</name>
    <dbReference type="NCBI Taxonomy" id="568900"/>
    <lineage>
        <taxon>Eukaryota</taxon>
        <taxon>Sar</taxon>
        <taxon>Stramenopiles</taxon>
        <taxon>Ochrophyta</taxon>
        <taxon>Bacillariophyta</taxon>
        <taxon>Bacillariophyceae</taxon>
        <taxon>Bacillariophycidae</taxon>
        <taxon>Naviculales</taxon>
        <taxon>Naviculaceae</taxon>
        <taxon>Seminavis</taxon>
    </lineage>
</organism>
<dbReference type="Pfam" id="PF03351">
    <property type="entry name" value="DOMON"/>
    <property type="match status" value="1"/>
</dbReference>
<keyword evidence="7" id="KW-1185">Reference proteome</keyword>
<feature type="chain" id="PRO_5040424588" evidence="4">
    <location>
        <begin position="30"/>
        <end position="890"/>
    </location>
</feature>
<feature type="transmembrane region" description="Helical" evidence="3">
    <location>
        <begin position="607"/>
        <end position="628"/>
    </location>
</feature>
<dbReference type="InterPro" id="IPR014784">
    <property type="entry name" value="Cu2_ascorb_mOase-like_C"/>
</dbReference>
<evidence type="ECO:0000256" key="4">
    <source>
        <dbReference type="SAM" id="SignalP"/>
    </source>
</evidence>
<feature type="signal peptide" evidence="4">
    <location>
        <begin position="1"/>
        <end position="29"/>
    </location>
</feature>
<feature type="transmembrane region" description="Helical" evidence="3">
    <location>
        <begin position="826"/>
        <end position="854"/>
    </location>
</feature>
<dbReference type="SUPFAM" id="SSF49742">
    <property type="entry name" value="PHM/PNGase F"/>
    <property type="match status" value="1"/>
</dbReference>
<evidence type="ECO:0000256" key="1">
    <source>
        <dbReference type="ARBA" id="ARBA00023157"/>
    </source>
</evidence>
<dbReference type="InterPro" id="IPR005018">
    <property type="entry name" value="DOMON_domain"/>
</dbReference>
<dbReference type="InterPro" id="IPR024548">
    <property type="entry name" value="Cu2_monoox_C"/>
</dbReference>
<sequence>MVNNSIFRQICAMLPATLRCFLLLGTAQATTFLPPMERSALMDGNGCSDVQWTVDREAMTLQMAFKSTEGAEWVGLGIAEFGSMKGADIMLVKMIHNNDSVGPSFVVEDLISTDFVKPRKDLLQNVELLRAEVDENGRIHALIERPLDSCDIDDIAIEAYKQTIICASGYLDDGNEIAYHGPRQHSSTTVNLIVDEDLLYGSATSFSSQSQSGGVLLDEGGIVKARGFDPNSTTSLEPIAVDIQLPNISLPQHKVTSFVCVAFKLHPGISVKSMGIETVWGNGQTRGTMGKQPDRISHQALFRCSEAENVGLLIEGQAFDCGEGVPSYCHVSFAATRALLIEPPPGAHIPLEPGNYILRVHYDNAAGSPVDADRTGLRVWTEPPTMQSRTKPANLVYHGGIKSTIQIPADPEQKDYAVHFQISGEASKAVLPPTGVHVFLSQLHMHSSGLHGRLQLVRNGVHIMDVFDTISYDKNSQWPNFKGWKYLPGDTLIMTCVYRPDKEVHIDGGLAGEEEMCAFVLGMAPLPGYDHALAIATPADQPFANTFVGNGHRHTGNWTEEAIYAPTFQRRNGYKPLHNHRKQICEWGARDMFHVHEIHISDPGINIALFLLIVIAFIGLISSQWPAIKSITCERTRRNTVCYLLELVYSVVALPLLVKDYVVLIENEQTLDMVDPHLYTATRSIGVGLIFLYLAELLYKQGMQYDLIFHHLVAIVMAMLCFMVGTNALAFKLAIKLGATLSLMVTTEQFMFLALLLKSLGYGTRWWWPKLCWFAAAINGITKAILVALFVYTLHVNYQGIDVSWEIGSWSFSRWLKPSSFLNANVFTGVMSFLLALLILVQVILGGGVLFPLAAKYSKRVHEKINPSATSLRDAGASSESSESSSGSEN</sequence>
<keyword evidence="1" id="KW-1015">Disulfide bond</keyword>
<dbReference type="GO" id="GO:0004500">
    <property type="term" value="F:dopamine beta-monooxygenase activity"/>
    <property type="evidence" value="ECO:0007669"/>
    <property type="project" value="InterPro"/>
</dbReference>
<keyword evidence="4" id="KW-0732">Signal</keyword>
<feature type="transmembrane region" description="Helical" evidence="3">
    <location>
        <begin position="737"/>
        <end position="759"/>
    </location>
</feature>
<dbReference type="Gene3D" id="2.60.120.230">
    <property type="match status" value="1"/>
</dbReference>
<dbReference type="EMBL" id="CAICTM010001390">
    <property type="protein sequence ID" value="CAB9523229.1"/>
    <property type="molecule type" value="Genomic_DNA"/>
</dbReference>
<evidence type="ECO:0000259" key="5">
    <source>
        <dbReference type="PROSITE" id="PS50836"/>
    </source>
</evidence>
<dbReference type="CDD" id="cd09631">
    <property type="entry name" value="DOMON_DOH"/>
    <property type="match status" value="1"/>
</dbReference>
<name>A0A9N8EQE5_9STRA</name>
<accession>A0A9N8EQE5</accession>
<evidence type="ECO:0000256" key="2">
    <source>
        <dbReference type="SAM" id="MobiDB-lite"/>
    </source>
</evidence>
<evidence type="ECO:0000256" key="3">
    <source>
        <dbReference type="SAM" id="Phobius"/>
    </source>
</evidence>
<keyword evidence="3" id="KW-0472">Membrane</keyword>
<keyword evidence="6" id="KW-0560">Oxidoreductase</keyword>
<reference evidence="6" key="1">
    <citation type="submission" date="2020-06" db="EMBL/GenBank/DDBJ databases">
        <authorList>
            <consortium name="Plant Systems Biology data submission"/>
        </authorList>
    </citation>
    <scope>NUCLEOTIDE SEQUENCE</scope>
    <source>
        <strain evidence="6">D6</strain>
    </source>
</reference>
<dbReference type="InterPro" id="IPR036939">
    <property type="entry name" value="Cu2_ascorb_mOase_N_sf"/>
</dbReference>
<feature type="transmembrane region" description="Helical" evidence="3">
    <location>
        <begin position="678"/>
        <end position="695"/>
    </location>
</feature>
<dbReference type="InterPro" id="IPR045266">
    <property type="entry name" value="DOH_DOMON"/>
</dbReference>
<feature type="transmembrane region" description="Helical" evidence="3">
    <location>
        <begin position="771"/>
        <end position="794"/>
    </location>
</feature>
<feature type="region of interest" description="Disordered" evidence="2">
    <location>
        <begin position="867"/>
        <end position="890"/>
    </location>
</feature>
<protein>
    <submittedName>
        <fullName evidence="6">DBH-like monooxygenase protein 1</fullName>
    </submittedName>
</protein>
<evidence type="ECO:0000313" key="6">
    <source>
        <dbReference type="EMBL" id="CAB9523229.1"/>
    </source>
</evidence>
<gene>
    <name evidence="6" type="ORF">SEMRO_1392_G268790.1</name>
</gene>
<proteinExistence type="predicted"/>
<evidence type="ECO:0000313" key="7">
    <source>
        <dbReference type="Proteomes" id="UP001153069"/>
    </source>
</evidence>